<reference evidence="1" key="1">
    <citation type="journal article" date="2021" name="Front. Microbiol.">
        <title>Comprehensive Comparative Genomics and Phenotyping of Methylobacterium Species.</title>
        <authorList>
            <person name="Alessa O."/>
            <person name="Ogura Y."/>
            <person name="Fujitani Y."/>
            <person name="Takami H."/>
            <person name="Hayashi T."/>
            <person name="Sahin N."/>
            <person name="Tani A."/>
        </authorList>
    </citation>
    <scope>NUCLEOTIDE SEQUENCE</scope>
    <source>
        <strain evidence="1">DSM 19015</strain>
    </source>
</reference>
<dbReference type="Proteomes" id="UP001055125">
    <property type="component" value="Unassembled WGS sequence"/>
</dbReference>
<evidence type="ECO:0000313" key="2">
    <source>
        <dbReference type="Proteomes" id="UP001055125"/>
    </source>
</evidence>
<protein>
    <submittedName>
        <fullName evidence="1">Uncharacterized protein</fullName>
    </submittedName>
</protein>
<keyword evidence="2" id="KW-1185">Reference proteome</keyword>
<reference evidence="1" key="2">
    <citation type="submission" date="2021-08" db="EMBL/GenBank/DDBJ databases">
        <authorList>
            <person name="Tani A."/>
            <person name="Ola A."/>
            <person name="Ogura Y."/>
            <person name="Katsura K."/>
            <person name="Hayashi T."/>
        </authorList>
    </citation>
    <scope>NUCLEOTIDE SEQUENCE</scope>
    <source>
        <strain evidence="1">DSM 19015</strain>
    </source>
</reference>
<sequence length="74" mass="7803">MMATMVMMEVAGAMMMAPAVMMMPGTEGIAIAMMMMVPAIVMMVLGLLHEATFAMNDDAGVWTERGSVGRTGQG</sequence>
<accession>A0ABQ4RYA6</accession>
<name>A0ABQ4RYA6_9HYPH</name>
<organism evidence="1 2">
    <name type="scientific">Methylobacterium iners</name>
    <dbReference type="NCBI Taxonomy" id="418707"/>
    <lineage>
        <taxon>Bacteria</taxon>
        <taxon>Pseudomonadati</taxon>
        <taxon>Pseudomonadota</taxon>
        <taxon>Alphaproteobacteria</taxon>
        <taxon>Hyphomicrobiales</taxon>
        <taxon>Methylobacteriaceae</taxon>
        <taxon>Methylobacterium</taxon>
    </lineage>
</organism>
<evidence type="ECO:0000313" key="1">
    <source>
        <dbReference type="EMBL" id="GJD94500.1"/>
    </source>
</evidence>
<gene>
    <name evidence="1" type="ORF">OCOJLMKI_1702</name>
</gene>
<comment type="caution">
    <text evidence="1">The sequence shown here is derived from an EMBL/GenBank/DDBJ whole genome shotgun (WGS) entry which is preliminary data.</text>
</comment>
<proteinExistence type="predicted"/>
<dbReference type="EMBL" id="BPQP01000023">
    <property type="protein sequence ID" value="GJD94500.1"/>
    <property type="molecule type" value="Genomic_DNA"/>
</dbReference>